<feature type="chain" id="PRO_5047243585" evidence="1">
    <location>
        <begin position="23"/>
        <end position="125"/>
    </location>
</feature>
<organism evidence="2 3">
    <name type="scientific">Tanacetum coccineum</name>
    <dbReference type="NCBI Taxonomy" id="301880"/>
    <lineage>
        <taxon>Eukaryota</taxon>
        <taxon>Viridiplantae</taxon>
        <taxon>Streptophyta</taxon>
        <taxon>Embryophyta</taxon>
        <taxon>Tracheophyta</taxon>
        <taxon>Spermatophyta</taxon>
        <taxon>Magnoliopsida</taxon>
        <taxon>eudicotyledons</taxon>
        <taxon>Gunneridae</taxon>
        <taxon>Pentapetalae</taxon>
        <taxon>asterids</taxon>
        <taxon>campanulids</taxon>
        <taxon>Asterales</taxon>
        <taxon>Asteraceae</taxon>
        <taxon>Asteroideae</taxon>
        <taxon>Anthemideae</taxon>
        <taxon>Anthemidinae</taxon>
        <taxon>Tanacetum</taxon>
    </lineage>
</organism>
<protein>
    <submittedName>
        <fullName evidence="2">Uncharacterized protein</fullName>
    </submittedName>
</protein>
<reference evidence="2" key="2">
    <citation type="submission" date="2022-01" db="EMBL/GenBank/DDBJ databases">
        <authorList>
            <person name="Yamashiro T."/>
            <person name="Shiraishi A."/>
            <person name="Satake H."/>
            <person name="Nakayama K."/>
        </authorList>
    </citation>
    <scope>NUCLEOTIDE SEQUENCE</scope>
</reference>
<name>A0ABQ4WNI3_9ASTR</name>
<keyword evidence="3" id="KW-1185">Reference proteome</keyword>
<sequence length="125" mass="13745">MTCSSVMSLQVFMNLWVGYSEGNSLQCLGFGPAEDTCTFPESDTVGMLTPDVTVDESTSPRSLSPLGAAASISLSVHSESDVDEDSWITFSDYRSGNELLVLRLQWPFLCLLLQAVWELFQILDP</sequence>
<feature type="signal peptide" evidence="1">
    <location>
        <begin position="1"/>
        <end position="22"/>
    </location>
</feature>
<keyword evidence="1" id="KW-0732">Signal</keyword>
<dbReference type="EMBL" id="BQNB010008799">
    <property type="protein sequence ID" value="GJS54461.1"/>
    <property type="molecule type" value="Genomic_DNA"/>
</dbReference>
<gene>
    <name evidence="2" type="ORF">Tco_0627823</name>
</gene>
<accession>A0ABQ4WNI3</accession>
<evidence type="ECO:0000313" key="2">
    <source>
        <dbReference type="EMBL" id="GJS54461.1"/>
    </source>
</evidence>
<comment type="caution">
    <text evidence="2">The sequence shown here is derived from an EMBL/GenBank/DDBJ whole genome shotgun (WGS) entry which is preliminary data.</text>
</comment>
<dbReference type="Proteomes" id="UP001151760">
    <property type="component" value="Unassembled WGS sequence"/>
</dbReference>
<proteinExistence type="predicted"/>
<reference evidence="2" key="1">
    <citation type="journal article" date="2022" name="Int. J. Mol. Sci.">
        <title>Draft Genome of Tanacetum Coccineum: Genomic Comparison of Closely Related Tanacetum-Family Plants.</title>
        <authorList>
            <person name="Yamashiro T."/>
            <person name="Shiraishi A."/>
            <person name="Nakayama K."/>
            <person name="Satake H."/>
        </authorList>
    </citation>
    <scope>NUCLEOTIDE SEQUENCE</scope>
</reference>
<evidence type="ECO:0000256" key="1">
    <source>
        <dbReference type="SAM" id="SignalP"/>
    </source>
</evidence>
<evidence type="ECO:0000313" key="3">
    <source>
        <dbReference type="Proteomes" id="UP001151760"/>
    </source>
</evidence>